<keyword evidence="4" id="KW-0862">Zinc</keyword>
<dbReference type="Gene3D" id="3.30.160.60">
    <property type="entry name" value="Classic Zinc Finger"/>
    <property type="match status" value="2"/>
</dbReference>
<sequence length="287" mass="33807">MIFNPVLRYISLRRRRPVQRLGLTHGYYKCPNNNCGRSYKAKGTLLTHLRYECGQAPRFMCAYCGFITSFKSNLRRHLNHLYISNVFIADKLYRRFVESPELDSGITESNYTDNFEISNNSQLVPEPVKTKTNTKRRNTKKKRKKYSCSNPGCSRVFKMKGCLKTHSMYCGKPLRFMCPLCKYRSKWNCYVKSHISRVHSGENASVIDVYKPSEQSEGRYLCPNDECRKKCSSKKILENHINFECEKLTQFKCYYCSFRAHFRDDVKEHSMREHKDKVCRVNLVIAQ</sequence>
<evidence type="ECO:0000313" key="7">
    <source>
        <dbReference type="EMBL" id="CAG5097777.1"/>
    </source>
</evidence>
<feature type="domain" description="C2H2-type" evidence="6">
    <location>
        <begin position="28"/>
        <end position="57"/>
    </location>
</feature>
<dbReference type="SMART" id="SM00355">
    <property type="entry name" value="ZnF_C2H2"/>
    <property type="match status" value="6"/>
</dbReference>
<keyword evidence="2" id="KW-0677">Repeat</keyword>
<dbReference type="GO" id="GO:0008270">
    <property type="term" value="F:zinc ion binding"/>
    <property type="evidence" value="ECO:0007669"/>
    <property type="project" value="UniProtKB-KW"/>
</dbReference>
<dbReference type="PROSITE" id="PS50157">
    <property type="entry name" value="ZINC_FINGER_C2H2_2"/>
    <property type="match status" value="1"/>
</dbReference>
<dbReference type="GO" id="GO:0000977">
    <property type="term" value="F:RNA polymerase II transcription regulatory region sequence-specific DNA binding"/>
    <property type="evidence" value="ECO:0007669"/>
    <property type="project" value="TreeGrafter"/>
</dbReference>
<evidence type="ECO:0000256" key="2">
    <source>
        <dbReference type="ARBA" id="ARBA00022737"/>
    </source>
</evidence>
<keyword evidence="3 5" id="KW-0863">Zinc-finger</keyword>
<dbReference type="AlphaFoldDB" id="A0A8J2HJW8"/>
<evidence type="ECO:0000256" key="5">
    <source>
        <dbReference type="PROSITE-ProRule" id="PRU00042"/>
    </source>
</evidence>
<dbReference type="InterPro" id="IPR013087">
    <property type="entry name" value="Znf_C2H2_type"/>
</dbReference>
<dbReference type="Proteomes" id="UP000786811">
    <property type="component" value="Unassembled WGS sequence"/>
</dbReference>
<dbReference type="GO" id="GO:0000981">
    <property type="term" value="F:DNA-binding transcription factor activity, RNA polymerase II-specific"/>
    <property type="evidence" value="ECO:0007669"/>
    <property type="project" value="TreeGrafter"/>
</dbReference>
<name>A0A8J2HJW8_COTCN</name>
<keyword evidence="1" id="KW-0479">Metal-binding</keyword>
<protein>
    <submittedName>
        <fullName evidence="7">Isoforms J/P/Q/S/Z (Drosophila melanogaster)</fullName>
    </submittedName>
</protein>
<evidence type="ECO:0000256" key="1">
    <source>
        <dbReference type="ARBA" id="ARBA00022723"/>
    </source>
</evidence>
<dbReference type="Pfam" id="PF00096">
    <property type="entry name" value="zf-C2H2"/>
    <property type="match status" value="2"/>
</dbReference>
<dbReference type="PANTHER" id="PTHR24409:SF434">
    <property type="entry name" value="FI01124P-RELATED"/>
    <property type="match status" value="1"/>
</dbReference>
<organism evidence="7 8">
    <name type="scientific">Cotesia congregata</name>
    <name type="common">Parasitoid wasp</name>
    <name type="synonym">Apanteles congregatus</name>
    <dbReference type="NCBI Taxonomy" id="51543"/>
    <lineage>
        <taxon>Eukaryota</taxon>
        <taxon>Metazoa</taxon>
        <taxon>Ecdysozoa</taxon>
        <taxon>Arthropoda</taxon>
        <taxon>Hexapoda</taxon>
        <taxon>Insecta</taxon>
        <taxon>Pterygota</taxon>
        <taxon>Neoptera</taxon>
        <taxon>Endopterygota</taxon>
        <taxon>Hymenoptera</taxon>
        <taxon>Apocrita</taxon>
        <taxon>Ichneumonoidea</taxon>
        <taxon>Braconidae</taxon>
        <taxon>Microgastrinae</taxon>
        <taxon>Cotesia</taxon>
    </lineage>
</organism>
<evidence type="ECO:0000256" key="3">
    <source>
        <dbReference type="ARBA" id="ARBA00022771"/>
    </source>
</evidence>
<evidence type="ECO:0000313" key="8">
    <source>
        <dbReference type="Proteomes" id="UP000786811"/>
    </source>
</evidence>
<dbReference type="EMBL" id="CAJNRD030001121">
    <property type="protein sequence ID" value="CAG5097777.1"/>
    <property type="molecule type" value="Genomic_DNA"/>
</dbReference>
<keyword evidence="8" id="KW-1185">Reference proteome</keyword>
<reference evidence="7" key="1">
    <citation type="submission" date="2021-04" db="EMBL/GenBank/DDBJ databases">
        <authorList>
            <person name="Chebbi M.A.C M."/>
        </authorList>
    </citation>
    <scope>NUCLEOTIDE SEQUENCE</scope>
</reference>
<proteinExistence type="predicted"/>
<dbReference type="GO" id="GO:0005634">
    <property type="term" value="C:nucleus"/>
    <property type="evidence" value="ECO:0007669"/>
    <property type="project" value="TreeGrafter"/>
</dbReference>
<dbReference type="OrthoDB" id="3437960at2759"/>
<dbReference type="InterPro" id="IPR036236">
    <property type="entry name" value="Znf_C2H2_sf"/>
</dbReference>
<evidence type="ECO:0000259" key="6">
    <source>
        <dbReference type="PROSITE" id="PS50157"/>
    </source>
</evidence>
<evidence type="ECO:0000256" key="4">
    <source>
        <dbReference type="ARBA" id="ARBA00022833"/>
    </source>
</evidence>
<dbReference type="PANTHER" id="PTHR24409">
    <property type="entry name" value="ZINC FINGER PROTEIN 142"/>
    <property type="match status" value="1"/>
</dbReference>
<comment type="caution">
    <text evidence="7">The sequence shown here is derived from an EMBL/GenBank/DDBJ whole genome shotgun (WGS) entry which is preliminary data.</text>
</comment>
<accession>A0A8J2HJW8</accession>
<dbReference type="SUPFAM" id="SSF57667">
    <property type="entry name" value="beta-beta-alpha zinc fingers"/>
    <property type="match status" value="1"/>
</dbReference>
<gene>
    <name evidence="7" type="ORF">HICCMSTLAB_LOCUS8872</name>
</gene>